<dbReference type="SUPFAM" id="SSF56059">
    <property type="entry name" value="Glutathione synthetase ATP-binding domain-like"/>
    <property type="match status" value="1"/>
</dbReference>
<protein>
    <submittedName>
        <fullName evidence="6">D-alanine--D-alanine ligase</fullName>
    </submittedName>
</protein>
<comment type="similarity">
    <text evidence="1">Belongs to the D-alanine--D-alanine ligase family.</text>
</comment>
<dbReference type="RefSeq" id="WP_137424397.1">
    <property type="nucleotide sequence ID" value="NZ_CP040098.1"/>
</dbReference>
<evidence type="ECO:0000259" key="5">
    <source>
        <dbReference type="PROSITE" id="PS50975"/>
    </source>
</evidence>
<dbReference type="GO" id="GO:0071555">
    <property type="term" value="P:cell wall organization"/>
    <property type="evidence" value="ECO:0007669"/>
    <property type="project" value="UniProtKB-KW"/>
</dbReference>
<evidence type="ECO:0000313" key="7">
    <source>
        <dbReference type="Proteomes" id="UP000298602"/>
    </source>
</evidence>
<keyword evidence="3" id="KW-0961">Cell wall biogenesis/degradation</keyword>
<evidence type="ECO:0000256" key="3">
    <source>
        <dbReference type="ARBA" id="ARBA00023316"/>
    </source>
</evidence>
<organism evidence="6 7">
    <name type="scientific">Desulfoglaeba alkanexedens ALDC</name>
    <dbReference type="NCBI Taxonomy" id="980445"/>
    <lineage>
        <taxon>Bacteria</taxon>
        <taxon>Pseudomonadati</taxon>
        <taxon>Thermodesulfobacteriota</taxon>
        <taxon>Syntrophobacteria</taxon>
        <taxon>Syntrophobacterales</taxon>
        <taxon>Syntrophobacteraceae</taxon>
        <taxon>Desulfoglaeba</taxon>
    </lineage>
</organism>
<dbReference type="Pfam" id="PF07478">
    <property type="entry name" value="Dala_Dala_lig_C"/>
    <property type="match status" value="1"/>
</dbReference>
<gene>
    <name evidence="6" type="ORF">FDQ92_09200</name>
</gene>
<proteinExistence type="inferred from homology"/>
<sequence length="353" mass="38144">MKIGLTYDLRSAYLAEGYSELETAEFDRDDTVEAIEAAIRSWGHETDRVGKISSLVRRLAAGDRWDLVFNIAEGFRGIGREAQVPALLDAYGIPYTFSDPLVLALTLHKAMTKRVVRDLGIPTAPFALVRDEADVEAVALDFPLFAKPVAEGTGKGVTAASKIGDRGQLRVVCRDLLQTYRQPVLVEAFLPGREFTVGIAGTGPSARVLGVMEVVLLENADRDVYTYGNKEWCEDRVLYRLAGDPEALAAGETALNAWRGLECRDAGRVDVRSDAGGVPNFMEVNPLAGLHPEHSDLPILCKLAGITFRDLIGLILDSAMERAGAGPYFPGRVHFPDAVFGGPGGWSSEAGTP</sequence>
<name>A0A4P8L394_9BACT</name>
<dbReference type="Proteomes" id="UP000298602">
    <property type="component" value="Chromosome"/>
</dbReference>
<keyword evidence="2 6" id="KW-0436">Ligase</keyword>
<dbReference type="EMBL" id="CP040098">
    <property type="protein sequence ID" value="QCQ22320.1"/>
    <property type="molecule type" value="Genomic_DNA"/>
</dbReference>
<dbReference type="GO" id="GO:0008716">
    <property type="term" value="F:D-alanine-D-alanine ligase activity"/>
    <property type="evidence" value="ECO:0007669"/>
    <property type="project" value="InterPro"/>
</dbReference>
<keyword evidence="4" id="KW-0067">ATP-binding</keyword>
<dbReference type="PANTHER" id="PTHR23132:SF23">
    <property type="entry name" value="D-ALANINE--D-ALANINE LIGASE B"/>
    <property type="match status" value="1"/>
</dbReference>
<keyword evidence="4" id="KW-0547">Nucleotide-binding</keyword>
<evidence type="ECO:0000256" key="1">
    <source>
        <dbReference type="ARBA" id="ARBA00010871"/>
    </source>
</evidence>
<evidence type="ECO:0000256" key="4">
    <source>
        <dbReference type="PROSITE-ProRule" id="PRU00409"/>
    </source>
</evidence>
<keyword evidence="7" id="KW-1185">Reference proteome</keyword>
<dbReference type="AlphaFoldDB" id="A0A4P8L394"/>
<dbReference type="GO" id="GO:0005524">
    <property type="term" value="F:ATP binding"/>
    <property type="evidence" value="ECO:0007669"/>
    <property type="project" value="UniProtKB-UniRule"/>
</dbReference>
<dbReference type="SUPFAM" id="SSF52440">
    <property type="entry name" value="PreATP-grasp domain"/>
    <property type="match status" value="1"/>
</dbReference>
<dbReference type="Gene3D" id="3.30.470.20">
    <property type="entry name" value="ATP-grasp fold, B domain"/>
    <property type="match status" value="1"/>
</dbReference>
<dbReference type="KEGG" id="dax:FDQ92_09200"/>
<dbReference type="InterPro" id="IPR011761">
    <property type="entry name" value="ATP-grasp"/>
</dbReference>
<reference evidence="6 7" key="1">
    <citation type="submission" date="2019-05" db="EMBL/GenBank/DDBJ databases">
        <title>The Complete Genome Sequence of the n-alkane-degrading Desulfoglaeba alkanexedens ALDC reveals multiple alkylsuccinate synthase gene clusters.</title>
        <authorList>
            <person name="Callaghan A.V."/>
            <person name="Davidova I.A."/>
            <person name="Duncan K.E."/>
            <person name="Morris B."/>
            <person name="McInerney M.J."/>
        </authorList>
    </citation>
    <scope>NUCLEOTIDE SEQUENCE [LARGE SCALE GENOMIC DNA]</scope>
    <source>
        <strain evidence="6 7">ALDC</strain>
    </source>
</reference>
<dbReference type="InterPro" id="IPR016185">
    <property type="entry name" value="PreATP-grasp_dom_sf"/>
</dbReference>
<dbReference type="PANTHER" id="PTHR23132">
    <property type="entry name" value="D-ALANINE--D-ALANINE LIGASE"/>
    <property type="match status" value="1"/>
</dbReference>
<dbReference type="GO" id="GO:0046872">
    <property type="term" value="F:metal ion binding"/>
    <property type="evidence" value="ECO:0007669"/>
    <property type="project" value="InterPro"/>
</dbReference>
<dbReference type="PROSITE" id="PS50975">
    <property type="entry name" value="ATP_GRASP"/>
    <property type="match status" value="1"/>
</dbReference>
<dbReference type="InterPro" id="IPR011095">
    <property type="entry name" value="Dala_Dala_lig_C"/>
</dbReference>
<dbReference type="InterPro" id="IPR013815">
    <property type="entry name" value="ATP_grasp_subdomain_1"/>
</dbReference>
<feature type="domain" description="ATP-grasp" evidence="5">
    <location>
        <begin position="113"/>
        <end position="317"/>
    </location>
</feature>
<dbReference type="Gene3D" id="3.40.50.20">
    <property type="match status" value="1"/>
</dbReference>
<accession>A0A4P8L394</accession>
<dbReference type="Gene3D" id="3.30.1490.20">
    <property type="entry name" value="ATP-grasp fold, A domain"/>
    <property type="match status" value="1"/>
</dbReference>
<reference evidence="6 7" key="2">
    <citation type="submission" date="2019-05" db="EMBL/GenBank/DDBJ databases">
        <authorList>
            <person name="Suflita J.M."/>
            <person name="Marks C.R."/>
        </authorList>
    </citation>
    <scope>NUCLEOTIDE SEQUENCE [LARGE SCALE GENOMIC DNA]</scope>
    <source>
        <strain evidence="6 7">ALDC</strain>
    </source>
</reference>
<dbReference type="OrthoDB" id="9813261at2"/>
<evidence type="ECO:0000256" key="2">
    <source>
        <dbReference type="ARBA" id="ARBA00022598"/>
    </source>
</evidence>
<evidence type="ECO:0000313" key="6">
    <source>
        <dbReference type="EMBL" id="QCQ22320.1"/>
    </source>
</evidence>